<evidence type="ECO:0008006" key="6">
    <source>
        <dbReference type="Google" id="ProtNLM"/>
    </source>
</evidence>
<keyword evidence="1" id="KW-0677">Repeat</keyword>
<organism evidence="4 5">
    <name type="scientific">bacterium (Candidatus Blackallbacteria) CG17_big_fil_post_rev_8_21_14_2_50_48_46</name>
    <dbReference type="NCBI Taxonomy" id="2014261"/>
    <lineage>
        <taxon>Bacteria</taxon>
        <taxon>Candidatus Blackallbacteria</taxon>
    </lineage>
</organism>
<evidence type="ECO:0000313" key="4">
    <source>
        <dbReference type="EMBL" id="PIW17432.1"/>
    </source>
</evidence>
<protein>
    <recommendedName>
        <fullName evidence="6">Tetratricopeptide repeat protein</fullName>
    </recommendedName>
</protein>
<dbReference type="Pfam" id="PF07719">
    <property type="entry name" value="TPR_2"/>
    <property type="match status" value="1"/>
</dbReference>
<evidence type="ECO:0000256" key="3">
    <source>
        <dbReference type="PROSITE-ProRule" id="PRU00339"/>
    </source>
</evidence>
<dbReference type="EMBL" id="PFFQ01000023">
    <property type="protein sequence ID" value="PIW17432.1"/>
    <property type="molecule type" value="Genomic_DNA"/>
</dbReference>
<evidence type="ECO:0000256" key="1">
    <source>
        <dbReference type="ARBA" id="ARBA00022737"/>
    </source>
</evidence>
<dbReference type="InterPro" id="IPR051685">
    <property type="entry name" value="Ycf3/AcsC/BcsC/TPR_MFPF"/>
</dbReference>
<keyword evidence="2 3" id="KW-0802">TPR repeat</keyword>
<name>A0A2M7G610_9BACT</name>
<proteinExistence type="predicted"/>
<dbReference type="PROSITE" id="PS50005">
    <property type="entry name" value="TPR"/>
    <property type="match status" value="1"/>
</dbReference>
<evidence type="ECO:0000256" key="2">
    <source>
        <dbReference type="ARBA" id="ARBA00022803"/>
    </source>
</evidence>
<comment type="caution">
    <text evidence="4">The sequence shown here is derived from an EMBL/GenBank/DDBJ whole genome shotgun (WGS) entry which is preliminary data.</text>
</comment>
<dbReference type="PANTHER" id="PTHR44943:SF8">
    <property type="entry name" value="TPR REPEAT-CONTAINING PROTEIN MJ0263"/>
    <property type="match status" value="1"/>
</dbReference>
<dbReference type="Gene3D" id="1.25.40.10">
    <property type="entry name" value="Tetratricopeptide repeat domain"/>
    <property type="match status" value="1"/>
</dbReference>
<dbReference type="SMART" id="SM00028">
    <property type="entry name" value="TPR"/>
    <property type="match status" value="4"/>
</dbReference>
<dbReference type="InterPro" id="IPR011990">
    <property type="entry name" value="TPR-like_helical_dom_sf"/>
</dbReference>
<dbReference type="PROSITE" id="PS50293">
    <property type="entry name" value="TPR_REGION"/>
    <property type="match status" value="1"/>
</dbReference>
<dbReference type="Proteomes" id="UP000231019">
    <property type="component" value="Unassembled WGS sequence"/>
</dbReference>
<feature type="repeat" description="TPR" evidence="3">
    <location>
        <begin position="74"/>
        <end position="107"/>
    </location>
</feature>
<reference evidence="4 5" key="1">
    <citation type="submission" date="2017-09" db="EMBL/GenBank/DDBJ databases">
        <title>Depth-based differentiation of microbial function through sediment-hosted aquifers and enrichment of novel symbionts in the deep terrestrial subsurface.</title>
        <authorList>
            <person name="Probst A.J."/>
            <person name="Ladd B."/>
            <person name="Jarett J.K."/>
            <person name="Geller-Mcgrath D.E."/>
            <person name="Sieber C.M."/>
            <person name="Emerson J.B."/>
            <person name="Anantharaman K."/>
            <person name="Thomas B.C."/>
            <person name="Malmstrom R."/>
            <person name="Stieglmeier M."/>
            <person name="Klingl A."/>
            <person name="Woyke T."/>
            <person name="Ryan C.M."/>
            <person name="Banfield J.F."/>
        </authorList>
    </citation>
    <scope>NUCLEOTIDE SEQUENCE [LARGE SCALE GENOMIC DNA]</scope>
    <source>
        <strain evidence="4">CG17_big_fil_post_rev_8_21_14_2_50_48_46</strain>
    </source>
</reference>
<accession>A0A2M7G610</accession>
<dbReference type="SUPFAM" id="SSF48452">
    <property type="entry name" value="TPR-like"/>
    <property type="match status" value="1"/>
</dbReference>
<evidence type="ECO:0000313" key="5">
    <source>
        <dbReference type="Proteomes" id="UP000231019"/>
    </source>
</evidence>
<dbReference type="AlphaFoldDB" id="A0A2M7G610"/>
<dbReference type="InterPro" id="IPR019734">
    <property type="entry name" value="TPR_rpt"/>
</dbReference>
<sequence>MHDVFKPHHWFERACFLFENGQLRELEMLCREILSQDKQAADAYYLLGLALQSTAPHEALQALKRALTLNPQQADYHRQLGHSYRRLDQWQEALLHYQKAVELEPQILSHWLNLIRGLRITRQNERANQIVAQALQIHHDPSLLEIALDLAVLSSNWEQASRLLTQNPELQARPRCLISQGYCQIHSGQFAEAQVSFETALKHLPETWEAWNGLADTALCRFDWEKALHCFEKAFRLRHGPAWNQASASSKPAPLPPKISPTKLAHDHAQLLYLQTQGLLPAQARPLLEAFQNTAKMGAENRKLLEVLNPCWDAPIYINTPQLKSPYLNPNHDYEALEFEFLKSSGWINWDSFLTEAALEALRKCCLESTFWRDYYAEEGYLGAFMDDGFANRLLFGIAQELTEAMPKIFKNLPLRYLWAFKYHSESKGIRLHADQAQINLNFWLTPDSANLDPTGGGLLFYDKKPPENWGFQAYNDQSSQGLIEYWLKESQAQEQKIAHRQNRAVLFQSKFFHRSDPLNFKPGYENQRINVTMLFGS</sequence>
<dbReference type="PANTHER" id="PTHR44943">
    <property type="entry name" value="CELLULOSE SYNTHASE OPERON PROTEIN C"/>
    <property type="match status" value="1"/>
</dbReference>
<dbReference type="InterPro" id="IPR013105">
    <property type="entry name" value="TPR_2"/>
</dbReference>
<dbReference type="Pfam" id="PF13432">
    <property type="entry name" value="TPR_16"/>
    <property type="match status" value="1"/>
</dbReference>
<gene>
    <name evidence="4" type="ORF">COW36_08005</name>
</gene>